<dbReference type="PRINTS" id="PR00081">
    <property type="entry name" value="GDHRDH"/>
</dbReference>
<dbReference type="FunFam" id="3.40.50.720:FF:000084">
    <property type="entry name" value="Short-chain dehydrogenase reductase"/>
    <property type="match status" value="1"/>
</dbReference>
<dbReference type="InterPro" id="IPR036291">
    <property type="entry name" value="NAD(P)-bd_dom_sf"/>
</dbReference>
<reference evidence="3 4" key="1">
    <citation type="submission" date="2020-08" db="EMBL/GenBank/DDBJ databases">
        <title>Genomic Encyclopedia of Type Strains, Phase IV (KMG-IV): sequencing the most valuable type-strain genomes for metagenomic binning, comparative biology and taxonomic classification.</title>
        <authorList>
            <person name="Goeker M."/>
        </authorList>
    </citation>
    <scope>NUCLEOTIDE SEQUENCE [LARGE SCALE GENOMIC DNA]</scope>
    <source>
        <strain evidence="3 4">DSM 16268</strain>
    </source>
</reference>
<dbReference type="Proteomes" id="UP000523821">
    <property type="component" value="Unassembled WGS sequence"/>
</dbReference>
<dbReference type="RefSeq" id="WP_183853704.1">
    <property type="nucleotide sequence ID" value="NZ_JACHOO010000002.1"/>
</dbReference>
<dbReference type="PRINTS" id="PR00080">
    <property type="entry name" value="SDRFAMILY"/>
</dbReference>
<comment type="similarity">
    <text evidence="1">Belongs to the short-chain dehydrogenases/reductases (SDR) family.</text>
</comment>
<name>A0A7W9FL56_9HYPH</name>
<dbReference type="Gene3D" id="3.40.50.720">
    <property type="entry name" value="NAD(P)-binding Rossmann-like Domain"/>
    <property type="match status" value="1"/>
</dbReference>
<sequence>MQLSGKRAVVTGAGGGIGTTLVEVFKAAGAEVVACDRTNGDLEGTAADHAVTFDLLDADSASAAGGRIAEAFGTPDILVNNAGWTRAETLDHLDEASITREVELNLTGVMRFTQALLPSMVAAQSGAIVFVSSVNGLIHFGNPAYAAAKAGILAYSRGIAVEYGRHGLRSNAVCPGSVMTAAWEHRIARDPSIADKILRLYPLGRLVSPVDVAKACLFLASPAAAGITGVALPVDAGLTAGNLPFIHDVLQG</sequence>
<keyword evidence="4" id="KW-1185">Reference proteome</keyword>
<dbReference type="CDD" id="cd05233">
    <property type="entry name" value="SDR_c"/>
    <property type="match status" value="1"/>
</dbReference>
<evidence type="ECO:0000256" key="2">
    <source>
        <dbReference type="ARBA" id="ARBA00023002"/>
    </source>
</evidence>
<evidence type="ECO:0000256" key="1">
    <source>
        <dbReference type="ARBA" id="ARBA00006484"/>
    </source>
</evidence>
<proteinExistence type="inferred from homology"/>
<dbReference type="PROSITE" id="PS00061">
    <property type="entry name" value="ADH_SHORT"/>
    <property type="match status" value="1"/>
</dbReference>
<dbReference type="EMBL" id="JACHOO010000002">
    <property type="protein sequence ID" value="MBB5752234.1"/>
    <property type="molecule type" value="Genomic_DNA"/>
</dbReference>
<dbReference type="Pfam" id="PF13561">
    <property type="entry name" value="adh_short_C2"/>
    <property type="match status" value="1"/>
</dbReference>
<protein>
    <submittedName>
        <fullName evidence="3">NAD(P)-dependent dehydrogenase (Short-subunit alcohol dehydrogenase family)</fullName>
    </submittedName>
</protein>
<evidence type="ECO:0000313" key="3">
    <source>
        <dbReference type="EMBL" id="MBB5752234.1"/>
    </source>
</evidence>
<dbReference type="PANTHER" id="PTHR42760:SF133">
    <property type="entry name" value="3-OXOACYL-[ACYL-CARRIER-PROTEIN] REDUCTASE"/>
    <property type="match status" value="1"/>
</dbReference>
<keyword evidence="2" id="KW-0560">Oxidoreductase</keyword>
<dbReference type="SUPFAM" id="SSF51735">
    <property type="entry name" value="NAD(P)-binding Rossmann-fold domains"/>
    <property type="match status" value="1"/>
</dbReference>
<evidence type="ECO:0000313" key="4">
    <source>
        <dbReference type="Proteomes" id="UP000523821"/>
    </source>
</evidence>
<dbReference type="InterPro" id="IPR020904">
    <property type="entry name" value="Sc_DH/Rdtase_CS"/>
</dbReference>
<dbReference type="InterPro" id="IPR002347">
    <property type="entry name" value="SDR_fam"/>
</dbReference>
<dbReference type="GO" id="GO:0016616">
    <property type="term" value="F:oxidoreductase activity, acting on the CH-OH group of donors, NAD or NADP as acceptor"/>
    <property type="evidence" value="ECO:0007669"/>
    <property type="project" value="TreeGrafter"/>
</dbReference>
<organism evidence="3 4">
    <name type="scientific">Prosthecomicrobium pneumaticum</name>
    <dbReference type="NCBI Taxonomy" id="81895"/>
    <lineage>
        <taxon>Bacteria</taxon>
        <taxon>Pseudomonadati</taxon>
        <taxon>Pseudomonadota</taxon>
        <taxon>Alphaproteobacteria</taxon>
        <taxon>Hyphomicrobiales</taxon>
        <taxon>Kaistiaceae</taxon>
        <taxon>Prosthecomicrobium</taxon>
    </lineage>
</organism>
<dbReference type="AlphaFoldDB" id="A0A7W9FL56"/>
<accession>A0A7W9FL56</accession>
<dbReference type="PANTHER" id="PTHR42760">
    <property type="entry name" value="SHORT-CHAIN DEHYDROGENASES/REDUCTASES FAMILY MEMBER"/>
    <property type="match status" value="1"/>
</dbReference>
<gene>
    <name evidence="3" type="ORF">GGQ63_001286</name>
</gene>
<comment type="caution">
    <text evidence="3">The sequence shown here is derived from an EMBL/GenBank/DDBJ whole genome shotgun (WGS) entry which is preliminary data.</text>
</comment>